<organism evidence="1">
    <name type="scientific">mine drainage metagenome</name>
    <dbReference type="NCBI Taxonomy" id="410659"/>
    <lineage>
        <taxon>unclassified sequences</taxon>
        <taxon>metagenomes</taxon>
        <taxon>ecological metagenomes</taxon>
    </lineage>
</organism>
<name>T0ZBU6_9ZZZZ</name>
<sequence>MRIGQPVTLTSDVYGGSVVYHGHVQGLGIGTGSAFALLPAQNATGNWIKIVQRLPVRIDLDQNELIKHPLRVGLSMTVEVNLHNQSGAMLGHPAAQHDQR</sequence>
<protein>
    <submittedName>
        <fullName evidence="1">Secretion protein HlyD</fullName>
    </submittedName>
</protein>
<dbReference type="EMBL" id="AUZX01016040">
    <property type="protein sequence ID" value="EQD27335.1"/>
    <property type="molecule type" value="Genomic_DNA"/>
</dbReference>
<dbReference type="Gene3D" id="2.40.30.170">
    <property type="match status" value="1"/>
</dbReference>
<dbReference type="AlphaFoldDB" id="T0ZBU6"/>
<accession>T0ZBU6</accession>
<reference evidence="1" key="1">
    <citation type="submission" date="2013-08" db="EMBL/GenBank/DDBJ databases">
        <authorList>
            <person name="Mendez C."/>
            <person name="Richter M."/>
            <person name="Ferrer M."/>
            <person name="Sanchez J."/>
        </authorList>
    </citation>
    <scope>NUCLEOTIDE SEQUENCE</scope>
</reference>
<gene>
    <name evidence="1" type="ORF">B1A_21701</name>
</gene>
<evidence type="ECO:0000313" key="1">
    <source>
        <dbReference type="EMBL" id="EQD27335.1"/>
    </source>
</evidence>
<proteinExistence type="predicted"/>
<dbReference type="GO" id="GO:0055085">
    <property type="term" value="P:transmembrane transport"/>
    <property type="evidence" value="ECO:0007669"/>
    <property type="project" value="InterPro"/>
</dbReference>
<feature type="non-terminal residue" evidence="1">
    <location>
        <position position="100"/>
    </location>
</feature>
<comment type="caution">
    <text evidence="1">The sequence shown here is derived from an EMBL/GenBank/DDBJ whole genome shotgun (WGS) entry which is preliminary data.</text>
</comment>
<reference evidence="1" key="2">
    <citation type="journal article" date="2014" name="ISME J.">
        <title>Microbial stratification in low pH oxic and suboxic macroscopic growths along an acid mine drainage.</title>
        <authorList>
            <person name="Mendez-Garcia C."/>
            <person name="Mesa V."/>
            <person name="Sprenger R.R."/>
            <person name="Richter M."/>
            <person name="Diez M.S."/>
            <person name="Solano J."/>
            <person name="Bargiela R."/>
            <person name="Golyshina O.V."/>
            <person name="Manteca A."/>
            <person name="Ramos J.L."/>
            <person name="Gallego J.R."/>
            <person name="Llorente I."/>
            <person name="Martins Dos Santos V.A."/>
            <person name="Jensen O.N."/>
            <person name="Pelaez A.I."/>
            <person name="Sanchez J."/>
            <person name="Ferrer M."/>
        </authorList>
    </citation>
    <scope>NUCLEOTIDE SEQUENCE</scope>
</reference>